<dbReference type="Ensembl" id="ENSHCOT00000009347.1">
    <property type="protein sequence ID" value="ENSHCOP00000019193.1"/>
    <property type="gene ID" value="ENSHCOG00000004340.1"/>
</dbReference>
<protein>
    <submittedName>
        <fullName evidence="2">Si:ch211-197h24.6</fullName>
    </submittedName>
</protein>
<dbReference type="GeneTree" id="ENSGT00740000115874"/>
<feature type="compositionally biased region" description="Basic and acidic residues" evidence="1">
    <location>
        <begin position="306"/>
        <end position="320"/>
    </location>
</feature>
<accession>A0A3Q2YNB5</accession>
<feature type="region of interest" description="Disordered" evidence="1">
    <location>
        <begin position="168"/>
        <end position="275"/>
    </location>
</feature>
<feature type="region of interest" description="Disordered" evidence="1">
    <location>
        <begin position="386"/>
        <end position="419"/>
    </location>
</feature>
<feature type="region of interest" description="Disordered" evidence="1">
    <location>
        <begin position="290"/>
        <end position="328"/>
    </location>
</feature>
<evidence type="ECO:0000313" key="2">
    <source>
        <dbReference type="Ensembl" id="ENSHCOP00000019198.1"/>
    </source>
</evidence>
<sequence length="419" mass="47990">MDFKPPGFQFTQKKPLNRGSLWNANKYGMGTYRPQHSADIVYVKGTSFQTVPSLSKVLDGIPNSLLGLKYVWEYRSPSKTVPPHYECRLCKVTRLQHDMIAHVKSAQHNFTYMKKIHPDKVPWEKEELLKDAAVRKMVKDSAAELAQKVGRGQVKVVMKEPYNVPAFKGLRSAEPKPLPTPENSRGPNGPPFGPKFNDQLFHEEFPPNEDSYDEFPDEYEPSDFERFSPEPCFPDSSPDEYEPSNIGRFSPKQRFPDPDMSPRPYPHGPGDDFNQMNGRDRFNARQRFADQYKGPQIKLPPSLMDRPVKKPFDRPRHMDAPPDSGCDSNELLHYLETFQIENESDAQLVLKVTQKLTEQLMEYRLNSIAPEGPSKNSFSMNLNFLSSPSSSLPRSSDRYSRALPKGQSLFMDGPRRFLK</sequence>
<evidence type="ECO:0000313" key="3">
    <source>
        <dbReference type="Proteomes" id="UP000264820"/>
    </source>
</evidence>
<feature type="compositionally biased region" description="Acidic residues" evidence="1">
    <location>
        <begin position="206"/>
        <end position="222"/>
    </location>
</feature>
<dbReference type="AlphaFoldDB" id="A0A3Q2YNB5"/>
<evidence type="ECO:0000256" key="1">
    <source>
        <dbReference type="SAM" id="MobiDB-lite"/>
    </source>
</evidence>
<organism evidence="2 3">
    <name type="scientific">Hippocampus comes</name>
    <name type="common">Tiger tail seahorse</name>
    <dbReference type="NCBI Taxonomy" id="109280"/>
    <lineage>
        <taxon>Eukaryota</taxon>
        <taxon>Metazoa</taxon>
        <taxon>Chordata</taxon>
        <taxon>Craniata</taxon>
        <taxon>Vertebrata</taxon>
        <taxon>Euteleostomi</taxon>
        <taxon>Actinopterygii</taxon>
        <taxon>Neopterygii</taxon>
        <taxon>Teleostei</taxon>
        <taxon>Neoteleostei</taxon>
        <taxon>Acanthomorphata</taxon>
        <taxon>Syngnathiaria</taxon>
        <taxon>Syngnathiformes</taxon>
        <taxon>Syngnathoidei</taxon>
        <taxon>Syngnathidae</taxon>
        <taxon>Hippocampus</taxon>
    </lineage>
</organism>
<name>A0A3Q2YNB5_HIPCM</name>
<keyword evidence="3" id="KW-1185">Reference proteome</keyword>
<proteinExistence type="predicted"/>
<dbReference type="Ensembl" id="ENSHCOT00000009338.1">
    <property type="protein sequence ID" value="ENSHCOP00000019198.1"/>
    <property type="gene ID" value="ENSHCOG00000004340.1"/>
</dbReference>
<dbReference type="OMA" id="MEAQPGN"/>
<reference evidence="2" key="1">
    <citation type="submission" date="2025-05" db="UniProtKB">
        <authorList>
            <consortium name="Ensembl"/>
        </authorList>
    </citation>
    <scope>IDENTIFICATION</scope>
</reference>
<dbReference type="Proteomes" id="UP000264820">
    <property type="component" value="Unplaced"/>
</dbReference>